<evidence type="ECO:0000313" key="12">
    <source>
        <dbReference type="Proteomes" id="UP001323617"/>
    </source>
</evidence>
<proteinExistence type="predicted"/>
<evidence type="ECO:0000259" key="10">
    <source>
        <dbReference type="Pfam" id="PF20255"/>
    </source>
</evidence>
<dbReference type="Pfam" id="PF12340">
    <property type="entry name" value="DUF3638"/>
    <property type="match status" value="1"/>
</dbReference>
<dbReference type="EC" id="3.4.19.12" evidence="2"/>
<evidence type="ECO:0000256" key="6">
    <source>
        <dbReference type="ARBA" id="ARBA00022807"/>
    </source>
</evidence>
<dbReference type="InterPro" id="IPR022105">
    <property type="entry name" value="DUF3645"/>
</dbReference>
<keyword evidence="4" id="KW-0833">Ubl conjugation pathway</keyword>
<evidence type="ECO:0000256" key="7">
    <source>
        <dbReference type="SAM" id="MobiDB-lite"/>
    </source>
</evidence>
<dbReference type="Pfam" id="PF20255">
    <property type="entry name" value="DUF6606"/>
    <property type="match status" value="1"/>
</dbReference>
<keyword evidence="5" id="KW-0378">Hydrolase</keyword>
<comment type="catalytic activity">
    <reaction evidence="1">
        <text>Thiol-dependent hydrolysis of ester, thioester, amide, peptide and isopeptide bonds formed by the C-terminal Gly of ubiquitin (a 76-residue protein attached to proteins as an intracellular targeting signal).</text>
        <dbReference type="EC" id="3.4.19.12"/>
    </reaction>
</comment>
<feature type="compositionally biased region" description="Polar residues" evidence="7">
    <location>
        <begin position="3252"/>
        <end position="3267"/>
    </location>
</feature>
<evidence type="ECO:0000259" key="8">
    <source>
        <dbReference type="Pfam" id="PF12340"/>
    </source>
</evidence>
<dbReference type="InterPro" id="IPR022099">
    <property type="entry name" value="DUF3638"/>
</dbReference>
<evidence type="ECO:0000313" key="11">
    <source>
        <dbReference type="EMBL" id="KAK4671482.1"/>
    </source>
</evidence>
<dbReference type="InterPro" id="IPR046541">
    <property type="entry name" value="DUF6606"/>
</dbReference>
<keyword evidence="12" id="KW-1185">Reference proteome</keyword>
<feature type="domain" description="DUF3638" evidence="8">
    <location>
        <begin position="2070"/>
        <end position="2293"/>
    </location>
</feature>
<reference evidence="11 12" key="1">
    <citation type="journal article" date="2023" name="bioRxiv">
        <title>High-quality genome assemblies of four members of thePodospora anserinaspecies complex.</title>
        <authorList>
            <person name="Ament-Velasquez S.L."/>
            <person name="Vogan A.A."/>
            <person name="Wallerman O."/>
            <person name="Hartmann F."/>
            <person name="Gautier V."/>
            <person name="Silar P."/>
            <person name="Giraud T."/>
            <person name="Johannesson H."/>
        </authorList>
    </citation>
    <scope>NUCLEOTIDE SEQUENCE [LARGE SCALE GENOMIC DNA]</scope>
    <source>
        <strain evidence="11 12">CBS 124.78</strain>
    </source>
</reference>
<keyword evidence="3" id="KW-0645">Protease</keyword>
<evidence type="ECO:0000256" key="4">
    <source>
        <dbReference type="ARBA" id="ARBA00022786"/>
    </source>
</evidence>
<feature type="compositionally biased region" description="Basic and acidic residues" evidence="7">
    <location>
        <begin position="3205"/>
        <end position="3215"/>
    </location>
</feature>
<dbReference type="Proteomes" id="UP001323617">
    <property type="component" value="Unassembled WGS sequence"/>
</dbReference>
<feature type="compositionally biased region" description="Acidic residues" evidence="7">
    <location>
        <begin position="3113"/>
        <end position="3125"/>
    </location>
</feature>
<protein>
    <recommendedName>
        <fullName evidence="2">ubiquitinyl hydrolase 1</fullName>
        <ecNumber evidence="2">3.4.19.12</ecNumber>
    </recommendedName>
</protein>
<feature type="domain" description="DUF6606" evidence="10">
    <location>
        <begin position="20"/>
        <end position="300"/>
    </location>
</feature>
<evidence type="ECO:0000256" key="3">
    <source>
        <dbReference type="ARBA" id="ARBA00022670"/>
    </source>
</evidence>
<evidence type="ECO:0000256" key="1">
    <source>
        <dbReference type="ARBA" id="ARBA00000707"/>
    </source>
</evidence>
<dbReference type="RefSeq" id="XP_062797778.1">
    <property type="nucleotide sequence ID" value="XM_062949127.1"/>
</dbReference>
<keyword evidence="6" id="KW-0788">Thiol protease</keyword>
<feature type="region of interest" description="Disordered" evidence="7">
    <location>
        <begin position="1865"/>
        <end position="1887"/>
    </location>
</feature>
<evidence type="ECO:0000259" key="9">
    <source>
        <dbReference type="Pfam" id="PF12359"/>
    </source>
</evidence>
<organism evidence="11 12">
    <name type="scientific">Podospora pseudoanserina</name>
    <dbReference type="NCBI Taxonomy" id="2609844"/>
    <lineage>
        <taxon>Eukaryota</taxon>
        <taxon>Fungi</taxon>
        <taxon>Dikarya</taxon>
        <taxon>Ascomycota</taxon>
        <taxon>Pezizomycotina</taxon>
        <taxon>Sordariomycetes</taxon>
        <taxon>Sordariomycetidae</taxon>
        <taxon>Sordariales</taxon>
        <taxon>Podosporaceae</taxon>
        <taxon>Podospora</taxon>
    </lineage>
</organism>
<accession>A0ABR0HUD9</accession>
<feature type="region of interest" description="Disordered" evidence="7">
    <location>
        <begin position="3177"/>
        <end position="3221"/>
    </location>
</feature>
<sequence>MLNQQQVVQSSRESIMEIALYNHLALPLRVPPSEDGNLSDLEIQLTDHLISNVRIMCQAFRQPYQPGAHPSAISKAWEYIRLCLESSKTVNRNGRVNRTTLLSEFHHLAQGNAVILHISSQNAALLVHRLGVRDEVVFEVFETSPRNDDVLAAENALQWDFPGSAVAIPLATFEDGAFQGSLATFLEQASLESTKMFAAHTFKAGADIHEYRDTSSPTMISSMLMAILEENGRRISTPLLRKRVRDDISWHQARKPWRRLPYWLVLRVSIARYLSLVLGAEMGRFQYKFFICNTLATFLESAQASLQADQVHFLKTKLCRRLVKLDVDRGNVKSAGTLPDIDILFGKLTPGINKIIDDATRRVATEWEAFKKAHARPIPQLPKRASPADLNLPLELSGNMLRDLQTSWGKTTRGHCRRWVVPEHFDLGSVTNKHLSEFAQPLFHVTQQEMLLQDCSPNESLITYLQTALPLFHGNPEQLSILILNAMEMWMRLDQTTCFQFPLLTDYHPVFTPESLNVLHLATYKDMVRLQAVQKHISQRIHASSLPRCTIFDDPSASCFAARYFDGMHPDSVAMRNSYADITHADVLRKELKRKEWEKKTEEFQNLTRQVDGSSCILIVDDDDPLGRSFHDDHHCPRCRAMHKLEKIRIQIYEESLPSDIHLAKAAVFELRCPPAFANYRDTTLMLISKLASPEVTVGVTPKCLLNGYSQLYTVANIYPKFTLASLTKSFLQTHYSIVRFPVEWEGGRDGLCKPNGLRLAYAYIDSDTTMWTGRTFMTPSFAHHVQLKLPEKSPLRPILSHKSFAVEGQGPSSYEIMATQHNCPSGLNPHEFLTLKSLVSGAARRWLSILTELASTNLNWSSEGTMLLLLHLALQCGPSSDKDDPLRLVHSVFRDAHFVQKLLEQVNTRLTTLSALASWRETHLMRITIVLTLRIQELASSAGLAQLHFQALESVIQARRTCISWLRMLREEVQNCADISTAQQLQERALGAALLCRRTFMINLEQTTPLDPLSLEAYIESTVAIQENMTSDVDSLSQTTLHDLVFATKLSYQLQNLLIQSINQHPEGLYNALKQFWPDAERLDPITTTVEVEGRGWIRCELPETDVERHQAVHLNILLGTLLVNGKPVGRLPQDTRNEVVVKELFGDQPLMVYQSSLPSMTYTLKYTPKRVTVHIGSEKGQTVVLAKYEHMLVRLIPRERFCRKDLHDLPSPLIWEHFHWLNLKTGRLYITPSHNKWNFGHYSNWEVDIHRGYAQRRQHDGEVVSMVNPRSPLFQRIANIVQGLAQGQHILVTQKKSHGSLEVRVHSLELLFFVNHNSLLFSPQLGLEIDPLQDAGTWYGLEHKLVCRKVHNPFRRTILVPLPSGAFQLRRSGCHVELVVGRSEQYGKFDINDTLGRIDCAAEPVLVYAKALIHAFTSFPLPDPLTGRTGTEESLHWLESGICRPWTVLGREVSLLQQIASLTPIREYYPSGLKGMKTDFWNEHLTTHIQHPLYRLVVQKILSISNDLRMFNPPRDNEDNLLDLLPAGGEVWLNKRSLARRQLYERDSESNDTPLTSGRTDRVYIARDKSVNSDKLYRRVMETTHLLRTRPVKFPTPTNLASTFALGNVVGGFGQAYDKVSLNDRMYTDIQENWGALVEYCRNPNQSCYSLMFLFANLAFREATDDRLLKGLVAFAILRNLRMLPLPRPWPLYFNFRPAAVPQLEDVIKLLLPFRIPPPEDEKEKLGAFLTMKLRRKIQAAKDAHEIRSQSDCHKLAKIMLAQWPSEKPDLSELPTSDLLLEVDVAVQAVIPEWQRLYRNLELWNHLKEVQLILDEHFQDVEYSPAIVTAAEEVLSCRVRGGEVPTLSVNLLCKDFIPRLSSQPTTTTRSAAEWSPLASLPNDGRRASGQVNDRAIVGNAQPQMSAYEVKRYIDELRGIVDTLGNSKSLVRKKYAQDLSGSLQALRSLKTPDQLAKPFLAIRPNSGTKGDVSHLFEVLKASLVAETSNVSSRRIEWLRIGGLWPAITTTALLEQLRSTSSTCFGAGMRQGLIQFGLAITKLQREMRLNDCVMAGDVSRYQDEEANTGHQNWDPAQHPDWLLLEIEANLLIRPGQIDVARATISPESGSNSVLQMNMGEGKTSCIIPMCAAFMADTKNLVRVIVPKALLLQTALLLQSRLGVMLNRHVRHVPFSRRTSTRGGNIKLYFDIHKQSRDTAGVMLCLPEHNLSFMLSGQQRLLDGNINEAKPMMKVHAWIKSHSRDILDESDYTLATRTQLIYPSGSQMSVDGRPHRWLTVQALLSLVDQHLYGLQVSFPKSLEVVRRPGGGFPLIYFLRQDVEDELLRRLTVDITNGLGHILPMHYLNAGERRAVVDFLSPTKSRLGPITLEKVRKLCPERPEVGKTIYLLRGLLVNRILIMTLKKRWNVQYGLHPNRDPVAVPFHAKGVPSDQSEWGHPDVAILFTCLVFYYDGILEPQLRQALARVLKSDDPSTEYDKWVQSCDSFPESLKAWNGINVEDNVQIHEIWRAVRYRTVVIDYYLNNFVFPRHAKQFKVKLQSSGWDIPLFSSETKDAKLSKALTTGFSGTNDNRTMLPLTIQQADLPALSHTNAEVLTYLLHERSRRCQVITNQYGKRATERDLLYLLRERNIQVLIDAGAQILEMDNEILAKTWLSIDGRCSAALYFDSSNKPWVIDKQRRKTPLLASPYADDLSRCLVYLDEAHTRGTDLKLPLGACGALTVGQGQSKDHTVQAAMRLRQLGKSQSVMFFVPPEVNQVIKDLRNKSVFDKIDSHDVICWLLDNTCDGIEQLQPLYFSQGMDFCRRTQAAIDNPDCLTHPGQQADYVTAIKQNELQTLQEMYEPKTKVKAAKLSIEAGSSHPTVAGFLKELNNRRKGFQDTGKAVHGSALQEVEQEREVAFEVETVRQVKRPVMYDALTFPGMSKEIDTFARTGRIPVGSLSVCHVFELLRKTALGRKHKIRAQDQTSRLFVSVEFGRTVKLHTDLAKDTFLRSVNWVLWSGFTQTAIVLIPEEAEILIQMIRGKVTHPCVHLICYASPVTRSMLPFNKLNFFSMPPLPEGWVAPQWLRTELGILAGRLYFEWEEYEALCTFLGVDASDGTVKGLGLVDGEDEGYGGDGAADEDDTLRNTQTNNSFAPRPLTFLQEWLAVRRHGQDFVHTPMGFLTQSKPLQQDHPFFGGTSLPLPTPDAPLGLPTAASLGGDSSGREEENHDFFDGGLDDMGANVGVPVEEWEEEEDGKEVVVYEECEISSGMTSGSRSLEMTDSGSSERGEYYT</sequence>
<feature type="domain" description="DUF3645" evidence="9">
    <location>
        <begin position="2414"/>
        <end position="2446"/>
    </location>
</feature>
<evidence type="ECO:0000256" key="5">
    <source>
        <dbReference type="ARBA" id="ARBA00022801"/>
    </source>
</evidence>
<name>A0ABR0HUD9_9PEZI</name>
<dbReference type="PANTHER" id="PTHR13367:SF32">
    <property type="entry name" value="DUF6606 DOMAIN-CONTAINING PROTEIN"/>
    <property type="match status" value="1"/>
</dbReference>
<dbReference type="Pfam" id="PF12359">
    <property type="entry name" value="DUF3645"/>
    <property type="match status" value="1"/>
</dbReference>
<feature type="region of interest" description="Disordered" evidence="7">
    <location>
        <begin position="3251"/>
        <end position="3276"/>
    </location>
</feature>
<dbReference type="GeneID" id="87969992"/>
<comment type="caution">
    <text evidence="11">The sequence shown here is derived from an EMBL/GenBank/DDBJ whole genome shotgun (WGS) entry which is preliminary data.</text>
</comment>
<feature type="region of interest" description="Disordered" evidence="7">
    <location>
        <begin position="3113"/>
        <end position="3134"/>
    </location>
</feature>
<evidence type="ECO:0000256" key="2">
    <source>
        <dbReference type="ARBA" id="ARBA00012759"/>
    </source>
</evidence>
<dbReference type="EMBL" id="JAFFHC010000006">
    <property type="protein sequence ID" value="KAK4671482.1"/>
    <property type="molecule type" value="Genomic_DNA"/>
</dbReference>
<dbReference type="InterPro" id="IPR051346">
    <property type="entry name" value="OTU_Deubiquitinase"/>
</dbReference>
<gene>
    <name evidence="11" type="ORF">QC764_606230</name>
</gene>
<dbReference type="PANTHER" id="PTHR13367">
    <property type="entry name" value="UBIQUITIN THIOESTERASE"/>
    <property type="match status" value="1"/>
</dbReference>